<accession>A0A0D8XCE0</accession>
<name>A0A0D8XCE0_DICVI</name>
<reference evidence="2" key="2">
    <citation type="journal article" date="2016" name="Sci. Rep.">
        <title>Dictyocaulus viviparus genome, variome and transcriptome elucidate lungworm biology and support future intervention.</title>
        <authorList>
            <person name="McNulty S.N."/>
            <person name="Strube C."/>
            <person name="Rosa B.A."/>
            <person name="Martin J.C."/>
            <person name="Tyagi R."/>
            <person name="Choi Y.J."/>
            <person name="Wang Q."/>
            <person name="Hallsworth Pepin K."/>
            <person name="Zhang X."/>
            <person name="Ozersky P."/>
            <person name="Wilson R.K."/>
            <person name="Sternberg P.W."/>
            <person name="Gasser R.B."/>
            <person name="Mitreva M."/>
        </authorList>
    </citation>
    <scope>NUCLEOTIDE SEQUENCE [LARGE SCALE GENOMIC DNA]</scope>
    <source>
        <strain evidence="2">HannoverDv2000</strain>
    </source>
</reference>
<evidence type="ECO:0000313" key="1">
    <source>
        <dbReference type="EMBL" id="KJH40136.1"/>
    </source>
</evidence>
<protein>
    <submittedName>
        <fullName evidence="1">Uncharacterized protein</fullName>
    </submittedName>
</protein>
<organism evidence="1 2">
    <name type="scientific">Dictyocaulus viviparus</name>
    <name type="common">Bovine lungworm</name>
    <dbReference type="NCBI Taxonomy" id="29172"/>
    <lineage>
        <taxon>Eukaryota</taxon>
        <taxon>Metazoa</taxon>
        <taxon>Ecdysozoa</taxon>
        <taxon>Nematoda</taxon>
        <taxon>Chromadorea</taxon>
        <taxon>Rhabditida</taxon>
        <taxon>Rhabditina</taxon>
        <taxon>Rhabditomorpha</taxon>
        <taxon>Strongyloidea</taxon>
        <taxon>Metastrongylidae</taxon>
        <taxon>Dictyocaulus</taxon>
    </lineage>
</organism>
<dbReference type="EMBL" id="KN717743">
    <property type="protein sequence ID" value="KJH40136.1"/>
    <property type="molecule type" value="Genomic_DNA"/>
</dbReference>
<evidence type="ECO:0000313" key="2">
    <source>
        <dbReference type="Proteomes" id="UP000053766"/>
    </source>
</evidence>
<reference evidence="1 2" key="1">
    <citation type="submission" date="2013-11" db="EMBL/GenBank/DDBJ databases">
        <title>Draft genome of the bovine lungworm Dictyocaulus viviparus.</title>
        <authorList>
            <person name="Mitreva M."/>
        </authorList>
    </citation>
    <scope>NUCLEOTIDE SEQUENCE [LARGE SCALE GENOMIC DNA]</scope>
    <source>
        <strain evidence="1 2">HannoverDv2000</strain>
    </source>
</reference>
<dbReference type="AlphaFoldDB" id="A0A0D8XCE0"/>
<dbReference type="Proteomes" id="UP000053766">
    <property type="component" value="Unassembled WGS sequence"/>
</dbReference>
<proteinExistence type="predicted"/>
<keyword evidence="2" id="KW-1185">Reference proteome</keyword>
<sequence>MFSTISEVRQCTHYIGEFAQLGRQTLGKQLSEQRQNICDSQTSGSVDNSDPYANDFARVQHGIGFKMSGSWNRIE</sequence>
<gene>
    <name evidence="1" type="ORF">DICVIV_13935</name>
</gene>